<dbReference type="RefSeq" id="WP_107415660.1">
    <property type="nucleotide sequence ID" value="NZ_FRBI01000004.1"/>
</dbReference>
<feature type="transmembrane region" description="Helical" evidence="6">
    <location>
        <begin position="152"/>
        <end position="177"/>
    </location>
</feature>
<feature type="compositionally biased region" description="Low complexity" evidence="5">
    <location>
        <begin position="257"/>
        <end position="271"/>
    </location>
</feature>
<keyword evidence="4 6" id="KW-0472">Membrane</keyword>
<dbReference type="OrthoDB" id="4350326at2"/>
<keyword evidence="8" id="KW-0436">Ligase</keyword>
<name>A0A1M7B521_9ACTN</name>
<keyword evidence="9" id="KW-1185">Reference proteome</keyword>
<evidence type="ECO:0000256" key="2">
    <source>
        <dbReference type="ARBA" id="ARBA00022692"/>
    </source>
</evidence>
<keyword evidence="2 6" id="KW-0812">Transmembrane</keyword>
<dbReference type="InterPro" id="IPR007016">
    <property type="entry name" value="O-antigen_ligase-rel_domated"/>
</dbReference>
<protein>
    <submittedName>
        <fullName evidence="8">O-antigen ligase</fullName>
    </submittedName>
</protein>
<feature type="transmembrane region" description="Helical" evidence="6">
    <location>
        <begin position="62"/>
        <end position="80"/>
    </location>
</feature>
<comment type="subcellular location">
    <subcellularLocation>
        <location evidence="1">Membrane</location>
        <topology evidence="1">Multi-pass membrane protein</topology>
    </subcellularLocation>
</comment>
<feature type="transmembrane region" description="Helical" evidence="6">
    <location>
        <begin position="36"/>
        <end position="55"/>
    </location>
</feature>
<dbReference type="PANTHER" id="PTHR37422:SF23">
    <property type="entry name" value="TEICHURONIC ACID BIOSYNTHESIS PROTEIN TUAE"/>
    <property type="match status" value="1"/>
</dbReference>
<evidence type="ECO:0000256" key="1">
    <source>
        <dbReference type="ARBA" id="ARBA00004141"/>
    </source>
</evidence>
<dbReference type="EMBL" id="FRBI01000004">
    <property type="protein sequence ID" value="SHL50115.1"/>
    <property type="molecule type" value="Genomic_DNA"/>
</dbReference>
<feature type="transmembrane region" description="Helical" evidence="6">
    <location>
        <begin position="311"/>
        <end position="329"/>
    </location>
</feature>
<dbReference type="GO" id="GO:0016874">
    <property type="term" value="F:ligase activity"/>
    <property type="evidence" value="ECO:0007669"/>
    <property type="project" value="UniProtKB-KW"/>
</dbReference>
<feature type="domain" description="O-antigen ligase-related" evidence="7">
    <location>
        <begin position="156"/>
        <end position="292"/>
    </location>
</feature>
<proteinExistence type="predicted"/>
<dbReference type="STRING" id="310782.SAMN05216499_104283"/>
<dbReference type="PANTHER" id="PTHR37422">
    <property type="entry name" value="TEICHURONIC ACID BIOSYNTHESIS PROTEIN TUAE"/>
    <property type="match status" value="1"/>
</dbReference>
<evidence type="ECO:0000313" key="9">
    <source>
        <dbReference type="Proteomes" id="UP000184111"/>
    </source>
</evidence>
<dbReference type="InterPro" id="IPR051533">
    <property type="entry name" value="WaaL-like"/>
</dbReference>
<evidence type="ECO:0000313" key="8">
    <source>
        <dbReference type="EMBL" id="SHL50115.1"/>
    </source>
</evidence>
<evidence type="ECO:0000256" key="4">
    <source>
        <dbReference type="ARBA" id="ARBA00023136"/>
    </source>
</evidence>
<evidence type="ECO:0000256" key="6">
    <source>
        <dbReference type="SAM" id="Phobius"/>
    </source>
</evidence>
<dbReference type="GO" id="GO:0016020">
    <property type="term" value="C:membrane"/>
    <property type="evidence" value="ECO:0007669"/>
    <property type="project" value="UniProtKB-SubCell"/>
</dbReference>
<organism evidence="8 9">
    <name type="scientific">Actinacidiphila paucisporea</name>
    <dbReference type="NCBI Taxonomy" id="310782"/>
    <lineage>
        <taxon>Bacteria</taxon>
        <taxon>Bacillati</taxon>
        <taxon>Actinomycetota</taxon>
        <taxon>Actinomycetes</taxon>
        <taxon>Kitasatosporales</taxon>
        <taxon>Streptomycetaceae</taxon>
        <taxon>Actinacidiphila</taxon>
    </lineage>
</organism>
<feature type="transmembrane region" description="Helical" evidence="6">
    <location>
        <begin position="285"/>
        <end position="304"/>
    </location>
</feature>
<dbReference type="AlphaFoldDB" id="A0A1M7B521"/>
<feature type="transmembrane region" description="Helical" evidence="6">
    <location>
        <begin position="189"/>
        <end position="210"/>
    </location>
</feature>
<feature type="transmembrane region" description="Helical" evidence="6">
    <location>
        <begin position="86"/>
        <end position="102"/>
    </location>
</feature>
<feature type="transmembrane region" description="Helical" evidence="6">
    <location>
        <begin position="123"/>
        <end position="140"/>
    </location>
</feature>
<sequence length="363" mass="35455">MDTTAGGTPGATRAGRGDGSPQGRTAGERGGGFLDAAGIVVLVCCAVWTLIAAAGRPARPEGTLLALLAVTAGYALGRILGALLPVLAPAAAAGAVLALVLVPPTRLSAHPDAPPLGYPNADAALLVLAVGAACCAAWAARGAARRIALRSVGAGAAAAALALGSAAGFAAGVAIVLCSLAAARVRRRLPGLAALALAAALAVGGSAAVATDALPSGLSESLTGQLTQPRVELWHQAVDLAEKHPLRGVGPERFADEAPPAAPSGLAPAAESPQSAPLQLAAEQGIPGVALLALAFGWLLTALWRSPRPTPVVLTAAATLTGLAILATVDHILSYAVVTAGAGFLSGVATAHPFPPDPFPPAD</sequence>
<evidence type="ECO:0000259" key="7">
    <source>
        <dbReference type="Pfam" id="PF04932"/>
    </source>
</evidence>
<dbReference type="Pfam" id="PF04932">
    <property type="entry name" value="Wzy_C"/>
    <property type="match status" value="1"/>
</dbReference>
<evidence type="ECO:0000256" key="3">
    <source>
        <dbReference type="ARBA" id="ARBA00022989"/>
    </source>
</evidence>
<keyword evidence="3 6" id="KW-1133">Transmembrane helix</keyword>
<accession>A0A1M7B521</accession>
<gene>
    <name evidence="8" type="ORF">SAMN05216499_104283</name>
</gene>
<reference evidence="8 9" key="1">
    <citation type="submission" date="2016-11" db="EMBL/GenBank/DDBJ databases">
        <authorList>
            <person name="Jaros S."/>
            <person name="Januszkiewicz K."/>
            <person name="Wedrychowicz H."/>
        </authorList>
    </citation>
    <scope>NUCLEOTIDE SEQUENCE [LARGE SCALE GENOMIC DNA]</scope>
    <source>
        <strain evidence="8 9">CGMCC 4.2025</strain>
    </source>
</reference>
<feature type="region of interest" description="Disordered" evidence="5">
    <location>
        <begin position="249"/>
        <end position="271"/>
    </location>
</feature>
<feature type="compositionally biased region" description="Low complexity" evidence="5">
    <location>
        <begin position="1"/>
        <end position="14"/>
    </location>
</feature>
<dbReference type="Proteomes" id="UP000184111">
    <property type="component" value="Unassembled WGS sequence"/>
</dbReference>
<evidence type="ECO:0000256" key="5">
    <source>
        <dbReference type="SAM" id="MobiDB-lite"/>
    </source>
</evidence>
<feature type="region of interest" description="Disordered" evidence="5">
    <location>
        <begin position="1"/>
        <end position="27"/>
    </location>
</feature>